<accession>A0A3R7HFL8</accession>
<dbReference type="AlphaFoldDB" id="A0A3R7HFL8"/>
<evidence type="ECO:0000313" key="3">
    <source>
        <dbReference type="Proteomes" id="UP000283805"/>
    </source>
</evidence>
<feature type="compositionally biased region" description="Basic residues" evidence="1">
    <location>
        <begin position="202"/>
        <end position="211"/>
    </location>
</feature>
<gene>
    <name evidence="2" type="ORF">ATJ93_4632</name>
</gene>
<name>A0A3R7HFL8_9EURY</name>
<feature type="region of interest" description="Disordered" evidence="1">
    <location>
        <begin position="202"/>
        <end position="230"/>
    </location>
</feature>
<protein>
    <submittedName>
        <fullName evidence="2">Uncharacterized protein</fullName>
    </submittedName>
</protein>
<reference evidence="2 3" key="1">
    <citation type="submission" date="2018-09" db="EMBL/GenBank/DDBJ databases">
        <title>Genomic Encyclopedia of Archaeal and Bacterial Type Strains, Phase II (KMG-II): from individual species to whole genera.</title>
        <authorList>
            <person name="Goeker M."/>
        </authorList>
    </citation>
    <scope>NUCLEOTIDE SEQUENCE [LARGE SCALE GENOMIC DNA]</scope>
    <source>
        <strain evidence="2 3">DSM 13151</strain>
    </source>
</reference>
<sequence>MVYRSFSEHGSRQSVIVFLAGTGNTMLKAPDTLESRASLRSSQVVMLASAGFLEPASPFQSHPRGEFGRLQFGRWSVVVTGTPRSPLPPSASRTAHFVRRFATDHSGLPACSRGRAAGLKWMCPRRQRVSPSVAPLAGFRVPALCAACASRAICRRGCSATVALDTDPLSGPDTSGHIPLAARSGRVGARCWLGHLTQARSRSRPVGRSRRRERERTDVTVGRSRRKTAM</sequence>
<evidence type="ECO:0000313" key="2">
    <source>
        <dbReference type="EMBL" id="RKD86215.1"/>
    </source>
</evidence>
<organism evidence="2 3">
    <name type="scientific">Halopiger aswanensis</name>
    <dbReference type="NCBI Taxonomy" id="148449"/>
    <lineage>
        <taxon>Archaea</taxon>
        <taxon>Methanobacteriati</taxon>
        <taxon>Methanobacteriota</taxon>
        <taxon>Stenosarchaea group</taxon>
        <taxon>Halobacteria</taxon>
        <taxon>Halobacteriales</taxon>
        <taxon>Natrialbaceae</taxon>
        <taxon>Halopiger</taxon>
    </lineage>
</organism>
<dbReference type="Proteomes" id="UP000283805">
    <property type="component" value="Unassembled WGS sequence"/>
</dbReference>
<proteinExistence type="predicted"/>
<keyword evidence="3" id="KW-1185">Reference proteome</keyword>
<comment type="caution">
    <text evidence="2">The sequence shown here is derived from an EMBL/GenBank/DDBJ whole genome shotgun (WGS) entry which is preliminary data.</text>
</comment>
<dbReference type="EMBL" id="RAPO01000010">
    <property type="protein sequence ID" value="RKD86215.1"/>
    <property type="molecule type" value="Genomic_DNA"/>
</dbReference>
<evidence type="ECO:0000256" key="1">
    <source>
        <dbReference type="SAM" id="MobiDB-lite"/>
    </source>
</evidence>